<evidence type="ECO:0000256" key="2">
    <source>
        <dbReference type="PIRNR" id="PIRNR006276"/>
    </source>
</evidence>
<proteinExistence type="inferred from homology"/>
<dbReference type="Proteomes" id="UP000253426">
    <property type="component" value="Unassembled WGS sequence"/>
</dbReference>
<evidence type="ECO:0000313" key="4">
    <source>
        <dbReference type="EMBL" id="RBP36354.1"/>
    </source>
</evidence>
<dbReference type="GO" id="GO:0005737">
    <property type="term" value="C:cytoplasm"/>
    <property type="evidence" value="ECO:0007669"/>
    <property type="project" value="UniProtKB-SubCell"/>
</dbReference>
<comment type="caution">
    <text evidence="4">The sequence shown here is derived from an EMBL/GenBank/DDBJ whole genome shotgun (WGS) entry which is preliminary data.</text>
</comment>
<sequence length="149" mass="15964">MSTILVPVDSSDISPQVVETAASLAEARGDEITLLHVALPDPAFVGFEAGPVVVQEAVERDFREDHEKLEKIRSDLAARGLAVGYLHFEGSTADVILREAKRIHAGLIVMGSHGHGALYHLLVGSVTDAVLRKTTCPVLVVPYTMMPKG</sequence>
<gene>
    <name evidence="4" type="ORF">DES53_11765</name>
</gene>
<comment type="similarity">
    <text evidence="1 2">Belongs to the universal stress protein A family.</text>
</comment>
<dbReference type="RefSeq" id="WP_113961947.1">
    <property type="nucleotide sequence ID" value="NZ_QNRR01000017.1"/>
</dbReference>
<reference evidence="4 5" key="1">
    <citation type="submission" date="2018-06" db="EMBL/GenBank/DDBJ databases">
        <title>Genomic Encyclopedia of Type Strains, Phase IV (KMG-IV): sequencing the most valuable type-strain genomes for metagenomic binning, comparative biology and taxonomic classification.</title>
        <authorList>
            <person name="Goeker M."/>
        </authorList>
    </citation>
    <scope>NUCLEOTIDE SEQUENCE [LARGE SCALE GENOMIC DNA]</scope>
    <source>
        <strain evidence="4 5">DSM 25532</strain>
    </source>
</reference>
<dbReference type="CDD" id="cd00293">
    <property type="entry name" value="USP-like"/>
    <property type="match status" value="1"/>
</dbReference>
<dbReference type="PIRSF" id="PIRSF006276">
    <property type="entry name" value="UspA"/>
    <property type="match status" value="1"/>
</dbReference>
<dbReference type="AlphaFoldDB" id="A0A366H617"/>
<dbReference type="PANTHER" id="PTHR46268:SF6">
    <property type="entry name" value="UNIVERSAL STRESS PROTEIN UP12"/>
    <property type="match status" value="1"/>
</dbReference>
<dbReference type="SUPFAM" id="SSF52402">
    <property type="entry name" value="Adenine nucleotide alpha hydrolases-like"/>
    <property type="match status" value="1"/>
</dbReference>
<dbReference type="InterPro" id="IPR014729">
    <property type="entry name" value="Rossmann-like_a/b/a_fold"/>
</dbReference>
<evidence type="ECO:0000259" key="3">
    <source>
        <dbReference type="Pfam" id="PF00582"/>
    </source>
</evidence>
<dbReference type="Pfam" id="PF00582">
    <property type="entry name" value="Usp"/>
    <property type="match status" value="1"/>
</dbReference>
<keyword evidence="5" id="KW-1185">Reference proteome</keyword>
<dbReference type="PRINTS" id="PR01438">
    <property type="entry name" value="UNVRSLSTRESS"/>
</dbReference>
<organism evidence="4 5">
    <name type="scientific">Roseimicrobium gellanilyticum</name>
    <dbReference type="NCBI Taxonomy" id="748857"/>
    <lineage>
        <taxon>Bacteria</taxon>
        <taxon>Pseudomonadati</taxon>
        <taxon>Verrucomicrobiota</taxon>
        <taxon>Verrucomicrobiia</taxon>
        <taxon>Verrucomicrobiales</taxon>
        <taxon>Verrucomicrobiaceae</taxon>
        <taxon>Roseimicrobium</taxon>
    </lineage>
</organism>
<feature type="domain" description="UspA" evidence="3">
    <location>
        <begin position="2"/>
        <end position="142"/>
    </location>
</feature>
<protein>
    <recommendedName>
        <fullName evidence="2">Universal stress protein</fullName>
    </recommendedName>
</protein>
<evidence type="ECO:0000256" key="1">
    <source>
        <dbReference type="ARBA" id="ARBA00008791"/>
    </source>
</evidence>
<keyword evidence="2" id="KW-0963">Cytoplasm</keyword>
<accession>A0A366H617</accession>
<dbReference type="Gene3D" id="3.40.50.620">
    <property type="entry name" value="HUPs"/>
    <property type="match status" value="1"/>
</dbReference>
<evidence type="ECO:0000313" key="5">
    <source>
        <dbReference type="Proteomes" id="UP000253426"/>
    </source>
</evidence>
<dbReference type="OrthoDB" id="8547832at2"/>
<name>A0A366H617_9BACT</name>
<dbReference type="InterPro" id="IPR006016">
    <property type="entry name" value="UspA"/>
</dbReference>
<dbReference type="PANTHER" id="PTHR46268">
    <property type="entry name" value="STRESS RESPONSE PROTEIN NHAX"/>
    <property type="match status" value="1"/>
</dbReference>
<comment type="subcellular location">
    <subcellularLocation>
        <location evidence="2">Cytoplasm</location>
    </subcellularLocation>
</comment>
<dbReference type="EMBL" id="QNRR01000017">
    <property type="protein sequence ID" value="RBP36354.1"/>
    <property type="molecule type" value="Genomic_DNA"/>
</dbReference>
<dbReference type="InterPro" id="IPR006015">
    <property type="entry name" value="Universal_stress_UspA"/>
</dbReference>